<dbReference type="GO" id="GO:0000287">
    <property type="term" value="F:magnesium ion binding"/>
    <property type="evidence" value="ECO:0007669"/>
    <property type="project" value="InterPro"/>
</dbReference>
<organism evidence="4 5">
    <name type="scientific">Spirochaeta isovalerica</name>
    <dbReference type="NCBI Taxonomy" id="150"/>
    <lineage>
        <taxon>Bacteria</taxon>
        <taxon>Pseudomonadati</taxon>
        <taxon>Spirochaetota</taxon>
        <taxon>Spirochaetia</taxon>
        <taxon>Spirochaetales</taxon>
        <taxon>Spirochaetaceae</taxon>
        <taxon>Spirochaeta</taxon>
    </lineage>
</organism>
<dbReference type="InterPro" id="IPR008278">
    <property type="entry name" value="4-PPantetheinyl_Trfase_dom"/>
</dbReference>
<evidence type="ECO:0000256" key="1">
    <source>
        <dbReference type="ARBA" id="ARBA00010990"/>
    </source>
</evidence>
<evidence type="ECO:0000313" key="4">
    <source>
        <dbReference type="EMBL" id="MBB6479718.1"/>
    </source>
</evidence>
<dbReference type="Pfam" id="PF01648">
    <property type="entry name" value="ACPS"/>
    <property type="match status" value="1"/>
</dbReference>
<dbReference type="AlphaFoldDB" id="A0A841RAK9"/>
<dbReference type="InterPro" id="IPR037143">
    <property type="entry name" value="4-PPantetheinyl_Trfase_dom_sf"/>
</dbReference>
<dbReference type="GO" id="GO:0005829">
    <property type="term" value="C:cytosol"/>
    <property type="evidence" value="ECO:0007669"/>
    <property type="project" value="TreeGrafter"/>
</dbReference>
<dbReference type="PANTHER" id="PTHR12215">
    <property type="entry name" value="PHOSPHOPANTETHEINE TRANSFERASE"/>
    <property type="match status" value="1"/>
</dbReference>
<proteinExistence type="inferred from homology"/>
<name>A0A841RAK9_9SPIO</name>
<gene>
    <name evidence="4" type="ORF">HNR50_001376</name>
</gene>
<keyword evidence="5" id="KW-1185">Reference proteome</keyword>
<dbReference type="GO" id="GO:0019878">
    <property type="term" value="P:lysine biosynthetic process via aminoadipic acid"/>
    <property type="evidence" value="ECO:0007669"/>
    <property type="project" value="TreeGrafter"/>
</dbReference>
<dbReference type="Proteomes" id="UP000587760">
    <property type="component" value="Unassembled WGS sequence"/>
</dbReference>
<feature type="domain" description="4'-phosphopantetheinyl transferase" evidence="3">
    <location>
        <begin position="88"/>
        <end position="177"/>
    </location>
</feature>
<evidence type="ECO:0000313" key="5">
    <source>
        <dbReference type="Proteomes" id="UP000587760"/>
    </source>
</evidence>
<sequence length="204" mass="23582">MPERELFELWLASEAEIREIVPGDNMNNSSLSRNFADFMLQHLIRGYSPSLLRKNEHGKPYIKDLPFSYNLSHCEDLYAILVTSFDYCGVDIQSVKSLVKYDDALRSVMTDREYGILKEKGNPGDFFQLWSLKEAYVKALGGSIWYGRDFETETAPGNFSDTWFKREKLFFYSTEVKKEVFLSLAVPALPETADFLKFLSKDFS</sequence>
<dbReference type="Gene3D" id="3.90.470.20">
    <property type="entry name" value="4'-phosphopantetheinyl transferase domain"/>
    <property type="match status" value="1"/>
</dbReference>
<keyword evidence="2 4" id="KW-0808">Transferase</keyword>
<protein>
    <submittedName>
        <fullName evidence="4">Phosphopantetheinyl transferase</fullName>
    </submittedName>
</protein>
<dbReference type="InterPro" id="IPR050559">
    <property type="entry name" value="P-Pant_transferase_sf"/>
</dbReference>
<dbReference type="EMBL" id="JACHGJ010000002">
    <property type="protein sequence ID" value="MBB6479718.1"/>
    <property type="molecule type" value="Genomic_DNA"/>
</dbReference>
<dbReference type="GO" id="GO:0008897">
    <property type="term" value="F:holo-[acyl-carrier-protein] synthase activity"/>
    <property type="evidence" value="ECO:0007669"/>
    <property type="project" value="InterPro"/>
</dbReference>
<comment type="caution">
    <text evidence="4">The sequence shown here is derived from an EMBL/GenBank/DDBJ whole genome shotgun (WGS) entry which is preliminary data.</text>
</comment>
<accession>A0A841RAK9</accession>
<dbReference type="RefSeq" id="WP_184745190.1">
    <property type="nucleotide sequence ID" value="NZ_JACHGJ010000002.1"/>
</dbReference>
<dbReference type="SUPFAM" id="SSF56214">
    <property type="entry name" value="4'-phosphopantetheinyl transferase"/>
    <property type="match status" value="2"/>
</dbReference>
<comment type="similarity">
    <text evidence="1">Belongs to the P-Pant transferase superfamily. Gsp/Sfp/HetI/AcpT family.</text>
</comment>
<evidence type="ECO:0000256" key="2">
    <source>
        <dbReference type="ARBA" id="ARBA00022679"/>
    </source>
</evidence>
<dbReference type="PANTHER" id="PTHR12215:SF10">
    <property type="entry name" value="L-AMINOADIPATE-SEMIALDEHYDE DEHYDROGENASE-PHOSPHOPANTETHEINYL TRANSFERASE"/>
    <property type="match status" value="1"/>
</dbReference>
<evidence type="ECO:0000259" key="3">
    <source>
        <dbReference type="Pfam" id="PF01648"/>
    </source>
</evidence>
<reference evidence="4 5" key="1">
    <citation type="submission" date="2020-08" db="EMBL/GenBank/DDBJ databases">
        <title>Genomic Encyclopedia of Type Strains, Phase IV (KMG-IV): sequencing the most valuable type-strain genomes for metagenomic binning, comparative biology and taxonomic classification.</title>
        <authorList>
            <person name="Goeker M."/>
        </authorList>
    </citation>
    <scope>NUCLEOTIDE SEQUENCE [LARGE SCALE GENOMIC DNA]</scope>
    <source>
        <strain evidence="4 5">DSM 2461</strain>
    </source>
</reference>